<reference evidence="1 2" key="1">
    <citation type="submission" date="2019-04" db="EMBL/GenBank/DDBJ databases">
        <title>Isolation and identification of Cellulomonas shaoxiangyii sp. Nov. isolated from feces of the Tibetan antelopes (Pantholops hodgsonii) in the Qinghai-Tibet plateau of China.</title>
        <authorList>
            <person name="Tian Z."/>
        </authorList>
    </citation>
    <scope>NUCLEOTIDE SEQUENCE [LARGE SCALE GENOMIC DNA]</scope>
    <source>
        <strain evidence="1 2">Z28</strain>
    </source>
</reference>
<proteinExistence type="predicted"/>
<gene>
    <name evidence="1" type="ORF">E5225_12335</name>
</gene>
<dbReference type="AlphaFoldDB" id="A0A4P7SK69"/>
<name>A0A4P7SK69_9CELL</name>
<sequence>MTGPWPDHPGDLFRLVAPPHAVAAHVVSQAAATGDARSASGLLYLAAAFTLRLEEDGAVLELNGPEGADVLRGTGSWQQSVPELVAGATARVRDALPARYLDWFAARSAMPPDEALHDAPDVTSVEQVLALVRERFGDVMSEPEVTTGDGGDDTVRTRLYDVFDLRTGLERPRGNFFRALRVPQGFALGTFPGEPRWSGTTPGSVRRAYRVLDEYCRARLDLPPRADDEETP</sequence>
<dbReference type="EMBL" id="CP039291">
    <property type="protein sequence ID" value="QCB94231.1"/>
    <property type="molecule type" value="Genomic_DNA"/>
</dbReference>
<organism evidence="1 2">
    <name type="scientific">Cellulomonas shaoxiangyii</name>
    <dbReference type="NCBI Taxonomy" id="2566013"/>
    <lineage>
        <taxon>Bacteria</taxon>
        <taxon>Bacillati</taxon>
        <taxon>Actinomycetota</taxon>
        <taxon>Actinomycetes</taxon>
        <taxon>Micrococcales</taxon>
        <taxon>Cellulomonadaceae</taxon>
        <taxon>Cellulomonas</taxon>
    </lineage>
</organism>
<keyword evidence="2" id="KW-1185">Reference proteome</keyword>
<accession>A0A4P7SK69</accession>
<protein>
    <submittedName>
        <fullName evidence="1">Uncharacterized protein</fullName>
    </submittedName>
</protein>
<dbReference type="RefSeq" id="WP_135971967.1">
    <property type="nucleotide sequence ID" value="NZ_CP039291.1"/>
</dbReference>
<dbReference type="KEGG" id="celz:E5225_12335"/>
<dbReference type="Proteomes" id="UP000296469">
    <property type="component" value="Chromosome"/>
</dbReference>
<evidence type="ECO:0000313" key="1">
    <source>
        <dbReference type="EMBL" id="QCB94231.1"/>
    </source>
</evidence>
<evidence type="ECO:0000313" key="2">
    <source>
        <dbReference type="Proteomes" id="UP000296469"/>
    </source>
</evidence>